<gene>
    <name evidence="5" type="ORF">AREALGSMS7_03059</name>
</gene>
<keyword evidence="3" id="KW-0233">DNA recombination</keyword>
<protein>
    <submittedName>
        <fullName evidence="5">Site-specific tyrosine recombinase XerD</fullName>
    </submittedName>
</protein>
<evidence type="ECO:0000256" key="3">
    <source>
        <dbReference type="ARBA" id="ARBA00023172"/>
    </source>
</evidence>
<dbReference type="PROSITE" id="PS51898">
    <property type="entry name" value="TYR_RECOMBINASE"/>
    <property type="match status" value="1"/>
</dbReference>
<dbReference type="AlphaFoldDB" id="A0A221UYZ7"/>
<keyword evidence="2" id="KW-0238">DNA-binding</keyword>
<evidence type="ECO:0000259" key="4">
    <source>
        <dbReference type="PROSITE" id="PS51898"/>
    </source>
</evidence>
<evidence type="ECO:0000256" key="1">
    <source>
        <dbReference type="ARBA" id="ARBA00008857"/>
    </source>
</evidence>
<dbReference type="GO" id="GO:0006310">
    <property type="term" value="P:DNA recombination"/>
    <property type="evidence" value="ECO:0007669"/>
    <property type="project" value="UniProtKB-KW"/>
</dbReference>
<feature type="domain" description="Tyr recombinase" evidence="4">
    <location>
        <begin position="229"/>
        <end position="413"/>
    </location>
</feature>
<dbReference type="RefSeq" id="WP_093978969.1">
    <property type="nucleotide sequence ID" value="NZ_CP022515.1"/>
</dbReference>
<proteinExistence type="inferred from homology"/>
<evidence type="ECO:0000256" key="2">
    <source>
        <dbReference type="ARBA" id="ARBA00023125"/>
    </source>
</evidence>
<dbReference type="PANTHER" id="PTHR30349">
    <property type="entry name" value="PHAGE INTEGRASE-RELATED"/>
    <property type="match status" value="1"/>
</dbReference>
<organism evidence="5 6">
    <name type="scientific">Arenibacter algicola</name>
    <dbReference type="NCBI Taxonomy" id="616991"/>
    <lineage>
        <taxon>Bacteria</taxon>
        <taxon>Pseudomonadati</taxon>
        <taxon>Bacteroidota</taxon>
        <taxon>Flavobacteriia</taxon>
        <taxon>Flavobacteriales</taxon>
        <taxon>Flavobacteriaceae</taxon>
        <taxon>Arenibacter</taxon>
    </lineage>
</organism>
<dbReference type="Pfam" id="PF17293">
    <property type="entry name" value="Arm-DNA-bind_5"/>
    <property type="match status" value="1"/>
</dbReference>
<dbReference type="PANTHER" id="PTHR30349:SF64">
    <property type="entry name" value="PROPHAGE INTEGRASE INTD-RELATED"/>
    <property type="match status" value="1"/>
</dbReference>
<dbReference type="InterPro" id="IPR025269">
    <property type="entry name" value="SAM-like_dom"/>
</dbReference>
<dbReference type="Gene3D" id="1.10.150.130">
    <property type="match status" value="1"/>
</dbReference>
<dbReference type="GO" id="GO:0015074">
    <property type="term" value="P:DNA integration"/>
    <property type="evidence" value="ECO:0007669"/>
    <property type="project" value="InterPro"/>
</dbReference>
<dbReference type="EMBL" id="CP022515">
    <property type="protein sequence ID" value="ASO06490.1"/>
    <property type="molecule type" value="Genomic_DNA"/>
</dbReference>
<dbReference type="InterPro" id="IPR010998">
    <property type="entry name" value="Integrase_recombinase_N"/>
</dbReference>
<sequence>MAKVRLILDTRKSAKSAANGLYPVALRLFHRKTRIIRLPYHCSPAGWDDKYMRMKKSVFKNNHVDCDRANEKIYDKLHTAHKLIVGLGDSINSVDADTLVGYIRKAWDKKVDTKIRDDVDNGITLSQWGKVIIDRKLRSNKPGTASWYAGAIRSITRLNGGKDLRLNEITVTLLTNFQIEHKAKSSSKNGISSYLRAVRAVYYSAIKEDQFYPKKNPFQHFKIPTSRRTKKKAISKMNFIKIRDVNYKEGSAIWHAKNYALVMFNCRGMNFIDLVKLQVKDIVNDRIFYGRSKTGDQLSVRITEELREILNFYTKGKSMDEYLFPANYDGSTKHYEKYKTLRRRMNSRLKIIAEDAGIEEHFTTYTIRHSWATIAKFMGIPTEVISEGLGHNSLKTTQIYLKSFTNHVLDEANEMVVS</sequence>
<dbReference type="Proteomes" id="UP000204551">
    <property type="component" value="Chromosome"/>
</dbReference>
<dbReference type="Pfam" id="PF00589">
    <property type="entry name" value="Phage_integrase"/>
    <property type="match status" value="1"/>
</dbReference>
<dbReference type="InterPro" id="IPR002104">
    <property type="entry name" value="Integrase_catalytic"/>
</dbReference>
<accession>A0A221UYZ7</accession>
<evidence type="ECO:0000313" key="5">
    <source>
        <dbReference type="EMBL" id="ASO06490.1"/>
    </source>
</evidence>
<dbReference type="InterPro" id="IPR035386">
    <property type="entry name" value="Arm-DNA-bind_5"/>
</dbReference>
<dbReference type="GO" id="GO:0003677">
    <property type="term" value="F:DNA binding"/>
    <property type="evidence" value="ECO:0007669"/>
    <property type="project" value="UniProtKB-KW"/>
</dbReference>
<dbReference type="Gene3D" id="1.10.443.10">
    <property type="entry name" value="Intergrase catalytic core"/>
    <property type="match status" value="1"/>
</dbReference>
<dbReference type="SUPFAM" id="SSF56349">
    <property type="entry name" value="DNA breaking-rejoining enzymes"/>
    <property type="match status" value="1"/>
</dbReference>
<reference evidence="5 6" key="1">
    <citation type="submission" date="2017-07" db="EMBL/GenBank/DDBJ databases">
        <title>Genome Sequence of Arenibacter algicola Strain SMS7 Isolated from a culture of the Diatom Skeletonema marinoi.</title>
        <authorList>
            <person name="Topel M."/>
            <person name="Pinder M.I.M."/>
            <person name="Johansson O.N."/>
            <person name="Kourtchenko O."/>
            <person name="Godhe A."/>
            <person name="Clarke A.K."/>
        </authorList>
    </citation>
    <scope>NUCLEOTIDE SEQUENCE [LARGE SCALE GENOMIC DNA]</scope>
    <source>
        <strain evidence="5 6">SMS7</strain>
    </source>
</reference>
<evidence type="ECO:0000313" key="6">
    <source>
        <dbReference type="Proteomes" id="UP000204551"/>
    </source>
</evidence>
<name>A0A221UYZ7_9FLAO</name>
<dbReference type="Pfam" id="PF13102">
    <property type="entry name" value="Phage_int_SAM_5"/>
    <property type="match status" value="1"/>
</dbReference>
<dbReference type="InterPro" id="IPR013762">
    <property type="entry name" value="Integrase-like_cat_sf"/>
</dbReference>
<dbReference type="InterPro" id="IPR011010">
    <property type="entry name" value="DNA_brk_join_enz"/>
</dbReference>
<dbReference type="KEGG" id="aalg:AREALGSMS7_03059"/>
<dbReference type="InterPro" id="IPR050090">
    <property type="entry name" value="Tyrosine_recombinase_XerCD"/>
</dbReference>
<comment type="similarity">
    <text evidence="1">Belongs to the 'phage' integrase family.</text>
</comment>